<proteinExistence type="inferred from homology"/>
<gene>
    <name evidence="3" type="ORF">IAG44_40665</name>
</gene>
<dbReference type="InterPro" id="IPR036396">
    <property type="entry name" value="Cyt_P450_sf"/>
</dbReference>
<reference evidence="3 4" key="1">
    <citation type="submission" date="2020-08" db="EMBL/GenBank/DDBJ databases">
        <title>A novel species.</title>
        <authorList>
            <person name="Gao J."/>
        </authorList>
    </citation>
    <scope>NUCLEOTIDE SEQUENCE [LARGE SCALE GENOMIC DNA]</scope>
    <source>
        <strain evidence="3 4">CRXT-G-22</strain>
    </source>
</reference>
<dbReference type="Pfam" id="PF00067">
    <property type="entry name" value="p450"/>
    <property type="match status" value="1"/>
</dbReference>
<dbReference type="GO" id="GO:0004497">
    <property type="term" value="F:monooxygenase activity"/>
    <property type="evidence" value="ECO:0007669"/>
    <property type="project" value="UniProtKB-KW"/>
</dbReference>
<protein>
    <submittedName>
        <fullName evidence="3">Cytochrome P450</fullName>
    </submittedName>
</protein>
<dbReference type="InterPro" id="IPR001128">
    <property type="entry name" value="Cyt_P450"/>
</dbReference>
<accession>A0A7H0IQN9</accession>
<dbReference type="GO" id="GO:0020037">
    <property type="term" value="F:heme binding"/>
    <property type="evidence" value="ECO:0007669"/>
    <property type="project" value="InterPro"/>
</dbReference>
<dbReference type="PANTHER" id="PTHR46696:SF1">
    <property type="entry name" value="CYTOCHROME P450 YJIB-RELATED"/>
    <property type="match status" value="1"/>
</dbReference>
<evidence type="ECO:0000313" key="3">
    <source>
        <dbReference type="EMBL" id="QNP75105.1"/>
    </source>
</evidence>
<dbReference type="Gene3D" id="1.10.630.10">
    <property type="entry name" value="Cytochrome P450"/>
    <property type="match status" value="1"/>
</dbReference>
<dbReference type="InterPro" id="IPR017972">
    <property type="entry name" value="Cyt_P450_CS"/>
</dbReference>
<dbReference type="SUPFAM" id="SSF48264">
    <property type="entry name" value="Cytochrome P450"/>
    <property type="match status" value="1"/>
</dbReference>
<dbReference type="RefSeq" id="WP_187752026.1">
    <property type="nucleotide sequence ID" value="NZ_CP060828.1"/>
</dbReference>
<dbReference type="PROSITE" id="PS00086">
    <property type="entry name" value="CYTOCHROME_P450"/>
    <property type="match status" value="1"/>
</dbReference>
<keyword evidence="2" id="KW-0349">Heme</keyword>
<dbReference type="InterPro" id="IPR002397">
    <property type="entry name" value="Cyt_P450_B"/>
</dbReference>
<keyword evidence="2" id="KW-0408">Iron</keyword>
<comment type="similarity">
    <text evidence="1 2">Belongs to the cytochrome P450 family.</text>
</comment>
<sequence length="377" mass="41919">MDPLSAEMLADPYPTYRRLREEEPISRHEKLDAWIVTRHSDCARVLREPETYASDFRKIGDPVTPELLSVQTLDAPEHTVLRRAILPALRDLDLKRWVADTRSAAAKLLAEVEGRDFDFVTEFAEPLAVESMCELFGLPFIDDVPRFRDAQRDLVLSMDAGLDASRVEPGIRAREYLSTLIEPWTTTHPDAGLLSGIDTGSVGEHRAELVNSLRAIFVAGYSSSSAMFGNALQPLLEHGLLAGDTPPALDGTAFNELVRFNGAVQATSRAVVQDTVLGDRRLRRGEVVVVFLAAANRDPDVFDAPEELRLDRDPNPHLGFGRGVHSCLGTHLALRLATDVVGDFVRQYRVHAVRPPVQRPTATMRGFDELMVRAQRR</sequence>
<dbReference type="KEGG" id="sroi:IAG44_40665"/>
<dbReference type="AlphaFoldDB" id="A0A7H0IQN9"/>
<dbReference type="PANTHER" id="PTHR46696">
    <property type="entry name" value="P450, PUTATIVE (EUROFUNG)-RELATED"/>
    <property type="match status" value="1"/>
</dbReference>
<evidence type="ECO:0000256" key="1">
    <source>
        <dbReference type="ARBA" id="ARBA00010617"/>
    </source>
</evidence>
<evidence type="ECO:0000256" key="2">
    <source>
        <dbReference type="RuleBase" id="RU000461"/>
    </source>
</evidence>
<dbReference type="GO" id="GO:0005506">
    <property type="term" value="F:iron ion binding"/>
    <property type="evidence" value="ECO:0007669"/>
    <property type="project" value="InterPro"/>
</dbReference>
<dbReference type="EMBL" id="CP060828">
    <property type="protein sequence ID" value="QNP75105.1"/>
    <property type="molecule type" value="Genomic_DNA"/>
</dbReference>
<name>A0A7H0IQN9_9ACTN</name>
<evidence type="ECO:0000313" key="4">
    <source>
        <dbReference type="Proteomes" id="UP000516052"/>
    </source>
</evidence>
<dbReference type="PRINTS" id="PR00359">
    <property type="entry name" value="BP450"/>
</dbReference>
<organism evidence="3 4">
    <name type="scientific">Streptomyces roseirectus</name>
    <dbReference type="NCBI Taxonomy" id="2768066"/>
    <lineage>
        <taxon>Bacteria</taxon>
        <taxon>Bacillati</taxon>
        <taxon>Actinomycetota</taxon>
        <taxon>Actinomycetes</taxon>
        <taxon>Kitasatosporales</taxon>
        <taxon>Streptomycetaceae</taxon>
        <taxon>Streptomyces</taxon>
    </lineage>
</organism>
<keyword evidence="2" id="KW-0479">Metal-binding</keyword>
<keyword evidence="2" id="KW-0560">Oxidoreductase</keyword>
<dbReference type="Proteomes" id="UP000516052">
    <property type="component" value="Chromosome"/>
</dbReference>
<dbReference type="GO" id="GO:0016705">
    <property type="term" value="F:oxidoreductase activity, acting on paired donors, with incorporation or reduction of molecular oxygen"/>
    <property type="evidence" value="ECO:0007669"/>
    <property type="project" value="InterPro"/>
</dbReference>
<keyword evidence="4" id="KW-1185">Reference proteome</keyword>
<keyword evidence="2" id="KW-0503">Monooxygenase</keyword>